<dbReference type="EMBL" id="JAGGLB010000052">
    <property type="protein sequence ID" value="MBP1996600.1"/>
    <property type="molecule type" value="Genomic_DNA"/>
</dbReference>
<evidence type="ECO:0000313" key="2">
    <source>
        <dbReference type="Proteomes" id="UP001519287"/>
    </source>
</evidence>
<sequence length="39" mass="4411">MSKQGAKNWYVIDGYLPYKGRVDIAQPNLAYIGLMGYSE</sequence>
<protein>
    <submittedName>
        <fullName evidence="1">Uncharacterized protein</fullName>
    </submittedName>
</protein>
<proteinExistence type="predicted"/>
<name>A0ABS4J9X8_9BACL</name>
<evidence type="ECO:0000313" key="1">
    <source>
        <dbReference type="EMBL" id="MBP1996600.1"/>
    </source>
</evidence>
<organism evidence="1 2">
    <name type="scientific">Paenibacillus eucommiae</name>
    <dbReference type="NCBI Taxonomy" id="1355755"/>
    <lineage>
        <taxon>Bacteria</taxon>
        <taxon>Bacillati</taxon>
        <taxon>Bacillota</taxon>
        <taxon>Bacilli</taxon>
        <taxon>Bacillales</taxon>
        <taxon>Paenibacillaceae</taxon>
        <taxon>Paenibacillus</taxon>
    </lineage>
</organism>
<comment type="caution">
    <text evidence="1">The sequence shown here is derived from an EMBL/GenBank/DDBJ whole genome shotgun (WGS) entry which is preliminary data.</text>
</comment>
<accession>A0ABS4J9X8</accession>
<dbReference type="Proteomes" id="UP001519287">
    <property type="component" value="Unassembled WGS sequence"/>
</dbReference>
<keyword evidence="2" id="KW-1185">Reference proteome</keyword>
<gene>
    <name evidence="1" type="ORF">J2Z66_008248</name>
</gene>
<reference evidence="1 2" key="1">
    <citation type="submission" date="2021-03" db="EMBL/GenBank/DDBJ databases">
        <title>Genomic Encyclopedia of Type Strains, Phase IV (KMG-IV): sequencing the most valuable type-strain genomes for metagenomic binning, comparative biology and taxonomic classification.</title>
        <authorList>
            <person name="Goeker M."/>
        </authorList>
    </citation>
    <scope>NUCLEOTIDE SEQUENCE [LARGE SCALE GENOMIC DNA]</scope>
    <source>
        <strain evidence="1 2">DSM 26048</strain>
    </source>
</reference>